<reference evidence="7" key="1">
    <citation type="submission" date="2020-03" db="EMBL/GenBank/DDBJ databases">
        <title>Solimonas marina sp. nov., isolated from deep seawater of the Pacific Ocean.</title>
        <authorList>
            <person name="Liu X."/>
            <person name="Lai Q."/>
            <person name="Sun F."/>
            <person name="Gai Y."/>
            <person name="Li G."/>
            <person name="Shao Z."/>
        </authorList>
    </citation>
    <scope>NUCLEOTIDE SEQUENCE</scope>
    <source>
        <strain evidence="7">C16B3</strain>
    </source>
</reference>
<organism evidence="7 8">
    <name type="scientific">Solimonas marina</name>
    <dbReference type="NCBI Taxonomy" id="2714601"/>
    <lineage>
        <taxon>Bacteria</taxon>
        <taxon>Pseudomonadati</taxon>
        <taxon>Pseudomonadota</taxon>
        <taxon>Gammaproteobacteria</taxon>
        <taxon>Nevskiales</taxon>
        <taxon>Nevskiaceae</taxon>
        <taxon>Solimonas</taxon>
    </lineage>
</organism>
<comment type="subcellular location">
    <subcellularLocation>
        <location evidence="1">Cell membrane</location>
        <topology evidence="1">Multi-pass membrane protein</topology>
    </subcellularLocation>
</comment>
<feature type="transmembrane region" description="Helical" evidence="6">
    <location>
        <begin position="21"/>
        <end position="45"/>
    </location>
</feature>
<dbReference type="Proteomes" id="UP000653472">
    <property type="component" value="Unassembled WGS sequence"/>
</dbReference>
<feature type="transmembrane region" description="Helical" evidence="6">
    <location>
        <begin position="127"/>
        <end position="151"/>
    </location>
</feature>
<keyword evidence="2" id="KW-1003">Cell membrane</keyword>
<name>A0A969WF94_9GAMM</name>
<evidence type="ECO:0000313" key="8">
    <source>
        <dbReference type="Proteomes" id="UP000653472"/>
    </source>
</evidence>
<evidence type="ECO:0000256" key="3">
    <source>
        <dbReference type="ARBA" id="ARBA00022692"/>
    </source>
</evidence>
<dbReference type="AlphaFoldDB" id="A0A969WF94"/>
<protein>
    <submittedName>
        <fullName evidence="7">Uncharacterized protein</fullName>
    </submittedName>
</protein>
<feature type="transmembrane region" description="Helical" evidence="6">
    <location>
        <begin position="157"/>
        <end position="180"/>
    </location>
</feature>
<comment type="caution">
    <text evidence="7">The sequence shown here is derived from an EMBL/GenBank/DDBJ whole genome shotgun (WGS) entry which is preliminary data.</text>
</comment>
<keyword evidence="8" id="KW-1185">Reference proteome</keyword>
<evidence type="ECO:0000256" key="6">
    <source>
        <dbReference type="SAM" id="Phobius"/>
    </source>
</evidence>
<gene>
    <name evidence="7" type="ORF">G7Y82_15235</name>
</gene>
<dbReference type="Pfam" id="PF03706">
    <property type="entry name" value="LPG_synthase_TM"/>
    <property type="match status" value="1"/>
</dbReference>
<keyword evidence="3 6" id="KW-0812">Transmembrane</keyword>
<sequence length="317" mass="33588">MTGSPVVARIRLSISTRLRTALILLLTFAAYGAAIEWCCGWRPLLNLWVDLPSWLLASFLATSLSSWLLRALRLYTSCPDIPAGAYLVSLRLLWLHNACNLLLPARVGEAALPWLLRRRLGLAWPRATGLLLWLRLLDLHCVAVLALLALMQRDQGATAAGLIMLAMGAAASMPLLAFIVRRRLQQADATPLSHWRQALTAVPPSSPALLRELALSWSAWTLKLAGFAIVLRTIAGTGSAVALLGAIGGDASTLLPIHAPGGAGTFEAGVVLGMSAAGQAVAAAVTLHLLIIGTTLGTVLLSLPELPVLNRHDALAC</sequence>
<feature type="transmembrane region" description="Helical" evidence="6">
    <location>
        <begin position="51"/>
        <end position="69"/>
    </location>
</feature>
<feature type="transmembrane region" description="Helical" evidence="6">
    <location>
        <begin position="280"/>
        <end position="303"/>
    </location>
</feature>
<dbReference type="EMBL" id="JAAVXB010000009">
    <property type="protein sequence ID" value="NKF23670.1"/>
    <property type="molecule type" value="Genomic_DNA"/>
</dbReference>
<feature type="transmembrane region" description="Helical" evidence="6">
    <location>
        <begin position="224"/>
        <end position="247"/>
    </location>
</feature>
<dbReference type="RefSeq" id="WP_168148996.1">
    <property type="nucleotide sequence ID" value="NZ_JAAVXB010000009.1"/>
</dbReference>
<keyword evidence="4 6" id="KW-1133">Transmembrane helix</keyword>
<evidence type="ECO:0000256" key="2">
    <source>
        <dbReference type="ARBA" id="ARBA00022475"/>
    </source>
</evidence>
<dbReference type="GO" id="GO:0005886">
    <property type="term" value="C:plasma membrane"/>
    <property type="evidence" value="ECO:0007669"/>
    <property type="project" value="UniProtKB-SubCell"/>
</dbReference>
<evidence type="ECO:0000256" key="5">
    <source>
        <dbReference type="ARBA" id="ARBA00023136"/>
    </source>
</evidence>
<proteinExistence type="predicted"/>
<evidence type="ECO:0000313" key="7">
    <source>
        <dbReference type="EMBL" id="NKF23670.1"/>
    </source>
</evidence>
<accession>A0A969WF94</accession>
<evidence type="ECO:0000256" key="4">
    <source>
        <dbReference type="ARBA" id="ARBA00022989"/>
    </source>
</evidence>
<keyword evidence="5 6" id="KW-0472">Membrane</keyword>
<evidence type="ECO:0000256" key="1">
    <source>
        <dbReference type="ARBA" id="ARBA00004651"/>
    </source>
</evidence>
<dbReference type="InterPro" id="IPR022791">
    <property type="entry name" value="L-PG_synthase/AglD"/>
</dbReference>